<organism evidence="10 11">
    <name type="scientific">Labedella populi</name>
    <dbReference type="NCBI Taxonomy" id="2498850"/>
    <lineage>
        <taxon>Bacteria</taxon>
        <taxon>Bacillati</taxon>
        <taxon>Actinomycetota</taxon>
        <taxon>Actinomycetes</taxon>
        <taxon>Micrococcales</taxon>
        <taxon>Microbacteriaceae</taxon>
        <taxon>Labedella</taxon>
    </lineage>
</organism>
<dbReference type="InterPro" id="IPR003838">
    <property type="entry name" value="ABC3_permease_C"/>
</dbReference>
<feature type="transmembrane region" description="Helical" evidence="7">
    <location>
        <begin position="366"/>
        <end position="394"/>
    </location>
</feature>
<evidence type="ECO:0000256" key="5">
    <source>
        <dbReference type="ARBA" id="ARBA00023136"/>
    </source>
</evidence>
<dbReference type="Pfam" id="PF12704">
    <property type="entry name" value="MacB_PCD"/>
    <property type="match status" value="1"/>
</dbReference>
<evidence type="ECO:0000256" key="1">
    <source>
        <dbReference type="ARBA" id="ARBA00004651"/>
    </source>
</evidence>
<accession>A0A3S3ZHA6</accession>
<gene>
    <name evidence="10" type="ORF">ELQ92_15395</name>
</gene>
<dbReference type="GO" id="GO:0005886">
    <property type="term" value="C:plasma membrane"/>
    <property type="evidence" value="ECO:0007669"/>
    <property type="project" value="UniProtKB-SubCell"/>
</dbReference>
<feature type="domain" description="MacB-like periplasmic core" evidence="9">
    <location>
        <begin position="27"/>
        <end position="194"/>
    </location>
</feature>
<feature type="transmembrane region" description="Helical" evidence="7">
    <location>
        <begin position="319"/>
        <end position="346"/>
    </location>
</feature>
<keyword evidence="3 7" id="KW-0812">Transmembrane</keyword>
<comment type="similarity">
    <text evidence="6">Belongs to the ABC-4 integral membrane protein family.</text>
</comment>
<comment type="caution">
    <text evidence="10">The sequence shown here is derived from an EMBL/GenBank/DDBJ whole genome shotgun (WGS) entry which is preliminary data.</text>
</comment>
<reference evidence="10 11" key="1">
    <citation type="submission" date="2018-12" db="EMBL/GenBank/DDBJ databases">
        <authorList>
            <person name="Li F."/>
        </authorList>
    </citation>
    <scope>NUCLEOTIDE SEQUENCE [LARGE SCALE GENOMIC DNA]</scope>
    <source>
        <strain evidence="10 11">8H24J-4-2</strain>
    </source>
</reference>
<dbReference type="Proteomes" id="UP000288603">
    <property type="component" value="Unassembled WGS sequence"/>
</dbReference>
<feature type="transmembrane region" description="Helical" evidence="7">
    <location>
        <begin position="274"/>
        <end position="299"/>
    </location>
</feature>
<sequence length="404" mass="43172">MTRIVTSVVGAIVEAWQEVRVHRGRVLLSLVGVTVAVSALSASVAVTEIAQRAVLEQAESSSGRPFTMSANLTPAGSLSREKTDRAWFETLERFDISYATRVVSDYSPVQFSDGTAETSMVFVDGPYATLHRTRIDEGSWFAVGDADRLAPAIVVNEAFWQRIGSPDLGTHPTVTSSRFGDATLVVIGVYASPSWDTEPGLMMLAESASAILPPGDLDHLSPMYEMWVPPEAGEELMNLVELDLESRLGEGASVEIYRTDYGAYMDDPTAVLRMLTIGIGSVILLLGALGLLNIALVTVRQRIREIGIRRSMGATSSRVFFSVMMESVVATAVAGVVGVMLAVLIVKLPIVEEFLTQGMVADPPAFPMSAAVFGLVAATFVGALAGLIPAIVAVRVKPIDAIRI</sequence>
<keyword evidence="5 7" id="KW-0472">Membrane</keyword>
<evidence type="ECO:0000256" key="7">
    <source>
        <dbReference type="SAM" id="Phobius"/>
    </source>
</evidence>
<evidence type="ECO:0000259" key="8">
    <source>
        <dbReference type="Pfam" id="PF02687"/>
    </source>
</evidence>
<keyword evidence="2" id="KW-1003">Cell membrane</keyword>
<proteinExistence type="inferred from homology"/>
<evidence type="ECO:0000256" key="2">
    <source>
        <dbReference type="ARBA" id="ARBA00022475"/>
    </source>
</evidence>
<dbReference type="InterPro" id="IPR050250">
    <property type="entry name" value="Macrolide_Exporter_MacB"/>
</dbReference>
<comment type="subcellular location">
    <subcellularLocation>
        <location evidence="1">Cell membrane</location>
        <topology evidence="1">Multi-pass membrane protein</topology>
    </subcellularLocation>
</comment>
<protein>
    <submittedName>
        <fullName evidence="10">ABC transporter permease</fullName>
    </submittedName>
</protein>
<dbReference type="AlphaFoldDB" id="A0A3S3ZHA6"/>
<dbReference type="Pfam" id="PF02687">
    <property type="entry name" value="FtsX"/>
    <property type="match status" value="1"/>
</dbReference>
<name>A0A3S3ZHA6_9MICO</name>
<evidence type="ECO:0000256" key="6">
    <source>
        <dbReference type="ARBA" id="ARBA00038076"/>
    </source>
</evidence>
<evidence type="ECO:0000256" key="3">
    <source>
        <dbReference type="ARBA" id="ARBA00022692"/>
    </source>
</evidence>
<evidence type="ECO:0000256" key="4">
    <source>
        <dbReference type="ARBA" id="ARBA00022989"/>
    </source>
</evidence>
<evidence type="ECO:0000313" key="11">
    <source>
        <dbReference type="Proteomes" id="UP000288603"/>
    </source>
</evidence>
<evidence type="ECO:0000313" key="10">
    <source>
        <dbReference type="EMBL" id="RWZ55401.1"/>
    </source>
</evidence>
<keyword evidence="4 7" id="KW-1133">Transmembrane helix</keyword>
<keyword evidence="11" id="KW-1185">Reference proteome</keyword>
<dbReference type="GO" id="GO:0022857">
    <property type="term" value="F:transmembrane transporter activity"/>
    <property type="evidence" value="ECO:0007669"/>
    <property type="project" value="TreeGrafter"/>
</dbReference>
<dbReference type="PANTHER" id="PTHR30572">
    <property type="entry name" value="MEMBRANE COMPONENT OF TRANSPORTER-RELATED"/>
    <property type="match status" value="1"/>
</dbReference>
<dbReference type="InterPro" id="IPR025857">
    <property type="entry name" value="MacB_PCD"/>
</dbReference>
<dbReference type="OrthoDB" id="3510103at2"/>
<evidence type="ECO:0000259" key="9">
    <source>
        <dbReference type="Pfam" id="PF12704"/>
    </source>
</evidence>
<dbReference type="PANTHER" id="PTHR30572:SF4">
    <property type="entry name" value="ABC TRANSPORTER PERMEASE YTRF"/>
    <property type="match status" value="1"/>
</dbReference>
<feature type="domain" description="ABC3 transporter permease C-terminal" evidence="8">
    <location>
        <begin position="279"/>
        <end position="396"/>
    </location>
</feature>
<dbReference type="EMBL" id="RZNC01000008">
    <property type="protein sequence ID" value="RWZ55401.1"/>
    <property type="molecule type" value="Genomic_DNA"/>
</dbReference>
<dbReference type="RefSeq" id="WP_128500212.1">
    <property type="nucleotide sequence ID" value="NZ_RZNC01000008.1"/>
</dbReference>